<gene>
    <name evidence="2" type="ORF">BOKJ2_LOCUS13329</name>
</gene>
<comment type="caution">
    <text evidence="2">The sequence shown here is derived from an EMBL/GenBank/DDBJ whole genome shotgun (WGS) entry which is preliminary data.</text>
</comment>
<keyword evidence="1" id="KW-0732">Signal</keyword>
<keyword evidence="3" id="KW-1185">Reference proteome</keyword>
<reference evidence="2" key="1">
    <citation type="submission" date="2020-09" db="EMBL/GenBank/DDBJ databases">
        <authorList>
            <person name="Kikuchi T."/>
        </authorList>
    </citation>
    <scope>NUCLEOTIDE SEQUENCE</scope>
    <source>
        <strain evidence="2">SH1</strain>
    </source>
</reference>
<feature type="chain" id="PRO_5035681930" evidence="1">
    <location>
        <begin position="22"/>
        <end position="82"/>
    </location>
</feature>
<dbReference type="Proteomes" id="UP000783686">
    <property type="component" value="Unassembled WGS sequence"/>
</dbReference>
<proteinExistence type="predicted"/>
<organism evidence="2 3">
    <name type="scientific">Bursaphelenchus okinawaensis</name>
    <dbReference type="NCBI Taxonomy" id="465554"/>
    <lineage>
        <taxon>Eukaryota</taxon>
        <taxon>Metazoa</taxon>
        <taxon>Ecdysozoa</taxon>
        <taxon>Nematoda</taxon>
        <taxon>Chromadorea</taxon>
        <taxon>Rhabditida</taxon>
        <taxon>Tylenchina</taxon>
        <taxon>Tylenchomorpha</taxon>
        <taxon>Aphelenchoidea</taxon>
        <taxon>Aphelenchoididae</taxon>
        <taxon>Bursaphelenchus</taxon>
    </lineage>
</organism>
<feature type="signal peptide" evidence="1">
    <location>
        <begin position="1"/>
        <end position="21"/>
    </location>
</feature>
<sequence>MFSKTLLILILMPLLAESIRGALFRSGRSSSLQQRTRDTRAIRPVFDQLYDSQPPVYISPSYNAFSNDQIISRLRSLFNTQY</sequence>
<accession>A0A811LNM5</accession>
<name>A0A811LNM5_9BILA</name>
<dbReference type="AlphaFoldDB" id="A0A811LNM5"/>
<dbReference type="EMBL" id="CAJFDH010000006">
    <property type="protein sequence ID" value="CAD5229270.1"/>
    <property type="molecule type" value="Genomic_DNA"/>
</dbReference>
<dbReference type="EMBL" id="CAJFCW020000006">
    <property type="protein sequence ID" value="CAG9126199.1"/>
    <property type="molecule type" value="Genomic_DNA"/>
</dbReference>
<evidence type="ECO:0000313" key="3">
    <source>
        <dbReference type="Proteomes" id="UP000614601"/>
    </source>
</evidence>
<protein>
    <submittedName>
        <fullName evidence="2">Uncharacterized protein</fullName>
    </submittedName>
</protein>
<evidence type="ECO:0000256" key="1">
    <source>
        <dbReference type="SAM" id="SignalP"/>
    </source>
</evidence>
<dbReference type="Proteomes" id="UP000614601">
    <property type="component" value="Unassembled WGS sequence"/>
</dbReference>
<evidence type="ECO:0000313" key="2">
    <source>
        <dbReference type="EMBL" id="CAD5229270.1"/>
    </source>
</evidence>